<proteinExistence type="predicted"/>
<comment type="caution">
    <text evidence="2">The sequence shown here is derived from an EMBL/GenBank/DDBJ whole genome shotgun (WGS) entry which is preliminary data.</text>
</comment>
<dbReference type="EMBL" id="RPFZ01000001">
    <property type="protein sequence ID" value="RPF72236.1"/>
    <property type="molecule type" value="Genomic_DNA"/>
</dbReference>
<name>A0A3N5CV61_9SPHN</name>
<evidence type="ECO:0000313" key="3">
    <source>
        <dbReference type="Proteomes" id="UP000275232"/>
    </source>
</evidence>
<dbReference type="AlphaFoldDB" id="A0A3N5CV61"/>
<protein>
    <submittedName>
        <fullName evidence="2">Uncharacterized protein</fullName>
    </submittedName>
</protein>
<organism evidence="2 3">
    <name type="scientific">Aurantiacibacter spongiae</name>
    <dbReference type="NCBI Taxonomy" id="2488860"/>
    <lineage>
        <taxon>Bacteria</taxon>
        <taxon>Pseudomonadati</taxon>
        <taxon>Pseudomonadota</taxon>
        <taxon>Alphaproteobacteria</taxon>
        <taxon>Sphingomonadales</taxon>
        <taxon>Erythrobacteraceae</taxon>
        <taxon>Aurantiacibacter</taxon>
    </lineage>
</organism>
<accession>A0A3N5CV61</accession>
<feature type="chain" id="PRO_5018208739" evidence="1">
    <location>
        <begin position="21"/>
        <end position="60"/>
    </location>
</feature>
<dbReference type="Proteomes" id="UP000275232">
    <property type="component" value="Unassembled WGS sequence"/>
</dbReference>
<sequence>MSKPLAIAAAFSILAMSAFALCATPAAGPFSRGATKTGATMEIAAPALDPEWPGLAGLTG</sequence>
<dbReference type="OrthoDB" id="1358183at28211"/>
<gene>
    <name evidence="2" type="ORF">EG799_11830</name>
</gene>
<feature type="signal peptide" evidence="1">
    <location>
        <begin position="1"/>
        <end position="20"/>
    </location>
</feature>
<dbReference type="RefSeq" id="WP_123881458.1">
    <property type="nucleotide sequence ID" value="NZ_RPFZ01000001.1"/>
</dbReference>
<keyword evidence="3" id="KW-1185">Reference proteome</keyword>
<keyword evidence="1" id="KW-0732">Signal</keyword>
<evidence type="ECO:0000256" key="1">
    <source>
        <dbReference type="SAM" id="SignalP"/>
    </source>
</evidence>
<reference evidence="2 3" key="1">
    <citation type="submission" date="2018-11" db="EMBL/GenBank/DDBJ databases">
        <title>Erythrobacter spongiae sp. nov., isolated from a marine sponge.</title>
        <authorList>
            <person name="Zhuang L."/>
            <person name="Luo L."/>
        </authorList>
    </citation>
    <scope>NUCLEOTIDE SEQUENCE [LARGE SCALE GENOMIC DNA]</scope>
    <source>
        <strain evidence="2 3">HN-E23</strain>
    </source>
</reference>
<evidence type="ECO:0000313" key="2">
    <source>
        <dbReference type="EMBL" id="RPF72236.1"/>
    </source>
</evidence>